<dbReference type="PROSITE" id="PS50108">
    <property type="entry name" value="CRIB"/>
    <property type="match status" value="1"/>
</dbReference>
<name>A0A0D0EC76_9AGAM</name>
<dbReference type="InParanoid" id="A0A0D0EC76"/>
<evidence type="ECO:0000313" key="5">
    <source>
        <dbReference type="Proteomes" id="UP000054538"/>
    </source>
</evidence>
<protein>
    <submittedName>
        <fullName evidence="4">Uncharacterized protein</fullName>
    </submittedName>
</protein>
<dbReference type="AlphaFoldDB" id="A0A0D0EC76"/>
<dbReference type="Gene3D" id="2.30.29.30">
    <property type="entry name" value="Pleckstrin-homology domain (PH domain)/Phosphotyrosine-binding domain (PTB)"/>
    <property type="match status" value="1"/>
</dbReference>
<dbReference type="Proteomes" id="UP000054538">
    <property type="component" value="Unassembled WGS sequence"/>
</dbReference>
<dbReference type="EMBL" id="KN824877">
    <property type="protein sequence ID" value="KIK98885.1"/>
    <property type="molecule type" value="Genomic_DNA"/>
</dbReference>
<dbReference type="OrthoDB" id="8963340at2759"/>
<reference evidence="4 5" key="1">
    <citation type="submission" date="2014-04" db="EMBL/GenBank/DDBJ databases">
        <authorList>
            <consortium name="DOE Joint Genome Institute"/>
            <person name="Kuo A."/>
            <person name="Kohler A."/>
            <person name="Jargeat P."/>
            <person name="Nagy L.G."/>
            <person name="Floudas D."/>
            <person name="Copeland A."/>
            <person name="Barry K.W."/>
            <person name="Cichocki N."/>
            <person name="Veneault-Fourrey C."/>
            <person name="LaButti K."/>
            <person name="Lindquist E.A."/>
            <person name="Lipzen A."/>
            <person name="Lundell T."/>
            <person name="Morin E."/>
            <person name="Murat C."/>
            <person name="Sun H."/>
            <person name="Tunlid A."/>
            <person name="Henrissat B."/>
            <person name="Grigoriev I.V."/>
            <person name="Hibbett D.S."/>
            <person name="Martin F."/>
            <person name="Nordberg H.P."/>
            <person name="Cantor M.N."/>
            <person name="Hua S.X."/>
        </authorList>
    </citation>
    <scope>NUCLEOTIDE SEQUENCE [LARGE SCALE GENOMIC DNA]</scope>
    <source>
        <strain evidence="4 5">Ve08.2h10</strain>
    </source>
</reference>
<evidence type="ECO:0000256" key="1">
    <source>
        <dbReference type="SAM" id="MobiDB-lite"/>
    </source>
</evidence>
<dbReference type="InterPro" id="IPR033927">
    <property type="entry name" value="WASPfam_EVH1"/>
</dbReference>
<dbReference type="InterPro" id="IPR000697">
    <property type="entry name" value="WH1/EVH1_dom"/>
</dbReference>
<dbReference type="SUPFAM" id="SSF50729">
    <property type="entry name" value="PH domain-like"/>
    <property type="match status" value="1"/>
</dbReference>
<dbReference type="Pfam" id="PF00568">
    <property type="entry name" value="WH1"/>
    <property type="match status" value="1"/>
</dbReference>
<evidence type="ECO:0000313" key="4">
    <source>
        <dbReference type="EMBL" id="KIK98885.1"/>
    </source>
</evidence>
<feature type="domain" description="CRIB" evidence="2">
    <location>
        <begin position="185"/>
        <end position="200"/>
    </location>
</feature>
<sequence>MHNPTTAFFTAEDKQRHPYLSSVLEPSTQKVIATAAVRVYYAPFINPHLNWAYSKLKGILVFGRDREELPPGIPPPNCGTGTHGLRLKEKYWFRLVDLKTDRVVWMFSIPEVFEYNKDKPFFHYFSGTTRMFGFCFDEDEEAAVFFKKVVDRTRRHSVFRPFRSRSTNKEKTKAPQLKPVKPNIISSPTPHSFVHVSHVGINTKGIIESSKNIEPAWGALIADLQGYGISPETGCVTGATPMRGGVAGAVEFAAPPSSTPAPASPPEKKRKIRRRVLIL</sequence>
<dbReference type="STRING" id="930991.A0A0D0EC76"/>
<dbReference type="CDD" id="cd01205">
    <property type="entry name" value="EVH1_WASP-like"/>
    <property type="match status" value="1"/>
</dbReference>
<organism evidence="4 5">
    <name type="scientific">Paxillus rubicundulus Ve08.2h10</name>
    <dbReference type="NCBI Taxonomy" id="930991"/>
    <lineage>
        <taxon>Eukaryota</taxon>
        <taxon>Fungi</taxon>
        <taxon>Dikarya</taxon>
        <taxon>Basidiomycota</taxon>
        <taxon>Agaricomycotina</taxon>
        <taxon>Agaricomycetes</taxon>
        <taxon>Agaricomycetidae</taxon>
        <taxon>Boletales</taxon>
        <taxon>Paxilineae</taxon>
        <taxon>Paxillaceae</taxon>
        <taxon>Paxillus</taxon>
    </lineage>
</organism>
<dbReference type="HOGENOM" id="CLU_015385_2_0_1"/>
<dbReference type="SMART" id="SM00461">
    <property type="entry name" value="WH1"/>
    <property type="match status" value="1"/>
</dbReference>
<proteinExistence type="predicted"/>
<dbReference type="InterPro" id="IPR011993">
    <property type="entry name" value="PH-like_dom_sf"/>
</dbReference>
<reference evidence="5" key="2">
    <citation type="submission" date="2015-01" db="EMBL/GenBank/DDBJ databases">
        <title>Evolutionary Origins and Diversification of the Mycorrhizal Mutualists.</title>
        <authorList>
            <consortium name="DOE Joint Genome Institute"/>
            <consortium name="Mycorrhizal Genomics Consortium"/>
            <person name="Kohler A."/>
            <person name="Kuo A."/>
            <person name="Nagy L.G."/>
            <person name="Floudas D."/>
            <person name="Copeland A."/>
            <person name="Barry K.W."/>
            <person name="Cichocki N."/>
            <person name="Veneault-Fourrey C."/>
            <person name="LaButti K."/>
            <person name="Lindquist E.A."/>
            <person name="Lipzen A."/>
            <person name="Lundell T."/>
            <person name="Morin E."/>
            <person name="Murat C."/>
            <person name="Riley R."/>
            <person name="Ohm R."/>
            <person name="Sun H."/>
            <person name="Tunlid A."/>
            <person name="Henrissat B."/>
            <person name="Grigoriev I.V."/>
            <person name="Hibbett D.S."/>
            <person name="Martin F."/>
        </authorList>
    </citation>
    <scope>NUCLEOTIDE SEQUENCE [LARGE SCALE GENOMIC DNA]</scope>
    <source>
        <strain evidence="5">Ve08.2h10</strain>
    </source>
</reference>
<gene>
    <name evidence="4" type="ORF">PAXRUDRAFT_23990</name>
</gene>
<dbReference type="InterPro" id="IPR000095">
    <property type="entry name" value="CRIB_dom"/>
</dbReference>
<evidence type="ECO:0000259" key="3">
    <source>
        <dbReference type="PROSITE" id="PS50229"/>
    </source>
</evidence>
<feature type="region of interest" description="Disordered" evidence="1">
    <location>
        <begin position="254"/>
        <end position="273"/>
    </location>
</feature>
<evidence type="ECO:0000259" key="2">
    <source>
        <dbReference type="PROSITE" id="PS50108"/>
    </source>
</evidence>
<keyword evidence="5" id="KW-1185">Reference proteome</keyword>
<dbReference type="PROSITE" id="PS50229">
    <property type="entry name" value="WH1"/>
    <property type="match status" value="1"/>
</dbReference>
<accession>A0A0D0EC76</accession>
<feature type="domain" description="WH1" evidence="3">
    <location>
        <begin position="24"/>
        <end position="156"/>
    </location>
</feature>